<proteinExistence type="predicted"/>
<dbReference type="SUPFAM" id="SSF90123">
    <property type="entry name" value="ABC transporter transmembrane region"/>
    <property type="match status" value="2"/>
</dbReference>
<dbReference type="GO" id="GO:0005524">
    <property type="term" value="F:ATP binding"/>
    <property type="evidence" value="ECO:0007669"/>
    <property type="project" value="UniProtKB-KW"/>
</dbReference>
<dbReference type="InterPro" id="IPR003439">
    <property type="entry name" value="ABC_transporter-like_ATP-bd"/>
</dbReference>
<keyword evidence="3 10" id="KW-0812">Transmembrane</keyword>
<evidence type="ECO:0000256" key="4">
    <source>
        <dbReference type="ARBA" id="ARBA00022737"/>
    </source>
</evidence>
<dbReference type="PROSITE" id="PS50929">
    <property type="entry name" value="ABC_TM1F"/>
    <property type="match status" value="2"/>
</dbReference>
<dbReference type="PROSITE" id="PS50893">
    <property type="entry name" value="ABC_TRANSPORTER_2"/>
    <property type="match status" value="2"/>
</dbReference>
<dbReference type="GeneID" id="37269265"/>
<dbReference type="Gene3D" id="3.40.50.300">
    <property type="entry name" value="P-loop containing nucleotide triphosphate hydrolases"/>
    <property type="match status" value="2"/>
</dbReference>
<dbReference type="SMART" id="SM00382">
    <property type="entry name" value="AAA"/>
    <property type="match status" value="2"/>
</dbReference>
<accession>A0A316ZG39</accession>
<dbReference type="RefSeq" id="XP_025600485.1">
    <property type="nucleotide sequence ID" value="XM_025741721.1"/>
</dbReference>
<feature type="domain" description="ABC transmembrane type-1" evidence="12">
    <location>
        <begin position="985"/>
        <end position="1283"/>
    </location>
</feature>
<dbReference type="InterPro" id="IPR003593">
    <property type="entry name" value="AAA+_ATPase"/>
</dbReference>
<feature type="domain" description="ABC transporter" evidence="11">
    <location>
        <begin position="1320"/>
        <end position="1568"/>
    </location>
</feature>
<dbReference type="PROSITE" id="PS00211">
    <property type="entry name" value="ABC_TRANSPORTER_1"/>
    <property type="match status" value="2"/>
</dbReference>
<dbReference type="FunFam" id="3.40.50.300:FF:000630">
    <property type="entry name" value="ATP-binding cassette (ABC) transporter, putative"/>
    <property type="match status" value="1"/>
</dbReference>
<feature type="compositionally biased region" description="Low complexity" evidence="9">
    <location>
        <begin position="921"/>
        <end position="939"/>
    </location>
</feature>
<evidence type="ECO:0000313" key="13">
    <source>
        <dbReference type="EMBL" id="PWO00207.1"/>
    </source>
</evidence>
<feature type="transmembrane region" description="Helical" evidence="10">
    <location>
        <begin position="145"/>
        <end position="171"/>
    </location>
</feature>
<dbReference type="InterPro" id="IPR011527">
    <property type="entry name" value="ABC1_TM_dom"/>
</dbReference>
<feature type="transmembrane region" description="Helical" evidence="10">
    <location>
        <begin position="1043"/>
        <end position="1065"/>
    </location>
</feature>
<feature type="transmembrane region" description="Helical" evidence="10">
    <location>
        <begin position="577"/>
        <end position="598"/>
    </location>
</feature>
<dbReference type="SUPFAM" id="SSF52540">
    <property type="entry name" value="P-loop containing nucleoside triphosphate hydrolases"/>
    <property type="match status" value="2"/>
</dbReference>
<dbReference type="CDD" id="cd18596">
    <property type="entry name" value="ABC_6TM_VMR1_D1_like"/>
    <property type="match status" value="1"/>
</dbReference>
<evidence type="ECO:0000256" key="2">
    <source>
        <dbReference type="ARBA" id="ARBA00022448"/>
    </source>
</evidence>
<evidence type="ECO:0000256" key="5">
    <source>
        <dbReference type="ARBA" id="ARBA00022741"/>
    </source>
</evidence>
<evidence type="ECO:0000256" key="10">
    <source>
        <dbReference type="SAM" id="Phobius"/>
    </source>
</evidence>
<dbReference type="PANTHER" id="PTHR24223:SF415">
    <property type="entry name" value="FI20190P1"/>
    <property type="match status" value="1"/>
</dbReference>
<feature type="domain" description="ABC transporter" evidence="11">
    <location>
        <begin position="687"/>
        <end position="926"/>
    </location>
</feature>
<keyword evidence="7 10" id="KW-1133">Transmembrane helix</keyword>
<dbReference type="OrthoDB" id="6500128at2759"/>
<sequence>MADWAPLPPLPWLPYAPLAGAALLAARAADIGRRFGSTARHGLLAPPVTEADVAAQRDGLHAHGALPGRAYTADDFGRRGEREQRHRVLLLEALALVEVLVWTFVASMQYASSEVDAASAPAVSAAATWLVCLLVLIARPPTTPPLLLGLVLLLRLLVPLNALLSSIPLLLEGHFDARANLPFIADALVTLTALGLIGAMPVAPGGWEGQVPAEERRRILEGKPIAEMADIKASYELCPTTPEDYTSLLASLTYSWMGPMQKLALKRPLVPTDVWRLRAVNDVDLLSQAFSAHRGPASRPRLGRALLRANARNICQDAAFKLTSVSLAYAGPVFMRRILEALSAEDTSRPGEWGPRSYALSYAVATLVFTGLRYVTEVRSYHCARQVGLRIRICLVNELFVKALKRRDVSGVAVAAETQKASESMPLLAEAKKPKGSAAKQDQKEDSADVGKLVNILSSDINVLLRAGCDAHQLYGAPMEAVLAMVLLYRLLGWASLAGVVLLIAALPVNWLISRVAVRVQRKWRTATDRRVALVAELLTAIRFVKQQGIESRWCDRVLAAREKELAALIVVRITELGFVALWLVTPILVTLCSLYVYTSVQSQVLTVPVAFTAVTLFAMLRSPLNVIPAFLMVALNSLVSLRRLEAFLTEEEVDDAVSSLKAHDAAGSGVRSAIASEESDDHELPLGFEGPARFMWNQASSSRGSATPQFCLEVPSIDFPPGALTVVTGRIAAGKSMLLHALLGELRCSSGTLRLPKFSGGVSRISFAGQTPWLQAGKSIRDNICFVTDYDAARYRLIVDACALRLDIDALEDGDDTQIARDTLSGGQRARVCLARALYARSHTVILDDVLSAVDAKVQQHLVQHALLAKEVTGGRRIIIATHHPKLLEEHAAMMLTLHDGKVVNVARQAAPLEVASSLGTDAGPSTSASSAGSTASDGLKDAAARPAPQEDAVQPKSARLLYQLEGRRQGAVAWGLFSVYARASSSVPWLAILLLTILFRVAIGSEQGWLKWWGEASRQHVPKRVVSWLPSLPPAEGHERFYLLGYAVIGIAMIVLVLIKQLVFYFATLAASRRLFRTLFTNLVRAPMSWYDANPLGRVIQRLGADFSVVDTDLPGSSLMLFNDLWALATYLLLCALIVPWFLLPSALLLAFGPRYVRGFLAATRDMQRIESTSSSPMYQAFSQALQGVVTLRAFGAEAQAAAHMRDITSTTMALWWAIATSDVWCSFRSQILGGVSVFLATVLAITGTVSPGSAGIVMSSATLITQICLYLTVNWKNLSNNMNSMERVIEYMDVESEIKAEHDREPPAAWPSRQATIAVEGLSMRYRPELPEVLRDVSFHINAHEKVGIVGRTGSGKSSLFTSAFFRMAPLSAGRVIIDGLDIATLPLETLRQRLAIVPQDPTLFGGTIRDNLDPWAEHSDEALLHALARVQVRATHSIADRQGSAASEQEGSVIALDTPVAPGGANFSAGQAQLLALARALLRDAQIVLLDEATSNTDHQTDQAIQRTIRAEMQQSIVITIAHRLESVVDYDRILVMDAGRCVEFDTPAALLSKEGGAFRTMCQAAGPAAFASLCRGAGLLRE</sequence>
<evidence type="ECO:0000256" key="6">
    <source>
        <dbReference type="ARBA" id="ARBA00022840"/>
    </source>
</evidence>
<dbReference type="CDD" id="cd18604">
    <property type="entry name" value="ABC_6TM_VMR1_D2_like"/>
    <property type="match status" value="1"/>
</dbReference>
<keyword evidence="8 10" id="KW-0472">Membrane</keyword>
<dbReference type="GO" id="GO:0016020">
    <property type="term" value="C:membrane"/>
    <property type="evidence" value="ECO:0007669"/>
    <property type="project" value="UniProtKB-SubCell"/>
</dbReference>
<keyword evidence="14" id="KW-1185">Reference proteome</keyword>
<feature type="transmembrane region" description="Helical" evidence="10">
    <location>
        <begin position="1127"/>
        <end position="1154"/>
    </location>
</feature>
<organism evidence="13 14">
    <name type="scientific">Tilletiopsis washingtonensis</name>
    <dbReference type="NCBI Taxonomy" id="58919"/>
    <lineage>
        <taxon>Eukaryota</taxon>
        <taxon>Fungi</taxon>
        <taxon>Dikarya</taxon>
        <taxon>Basidiomycota</taxon>
        <taxon>Ustilaginomycotina</taxon>
        <taxon>Exobasidiomycetes</taxon>
        <taxon>Entylomatales</taxon>
        <taxon>Entylomatales incertae sedis</taxon>
        <taxon>Tilletiopsis</taxon>
    </lineage>
</organism>
<dbReference type="InterPro" id="IPR017871">
    <property type="entry name" value="ABC_transporter-like_CS"/>
</dbReference>
<evidence type="ECO:0000256" key="3">
    <source>
        <dbReference type="ARBA" id="ARBA00022692"/>
    </source>
</evidence>
<dbReference type="PANTHER" id="PTHR24223">
    <property type="entry name" value="ATP-BINDING CASSETTE SUB-FAMILY C"/>
    <property type="match status" value="1"/>
</dbReference>
<keyword evidence="4" id="KW-0677">Repeat</keyword>
<dbReference type="STRING" id="58919.A0A316ZG39"/>
<dbReference type="GO" id="GO:0016887">
    <property type="term" value="F:ATP hydrolysis activity"/>
    <property type="evidence" value="ECO:0007669"/>
    <property type="project" value="InterPro"/>
</dbReference>
<feature type="region of interest" description="Disordered" evidence="9">
    <location>
        <begin position="919"/>
        <end position="956"/>
    </location>
</feature>
<keyword evidence="5" id="KW-0547">Nucleotide-binding</keyword>
<feature type="transmembrane region" description="Helical" evidence="10">
    <location>
        <begin position="117"/>
        <end position="138"/>
    </location>
</feature>
<dbReference type="InterPro" id="IPR036640">
    <property type="entry name" value="ABC1_TM_sf"/>
</dbReference>
<evidence type="ECO:0000259" key="11">
    <source>
        <dbReference type="PROSITE" id="PS50893"/>
    </source>
</evidence>
<protein>
    <recommendedName>
        <fullName evidence="15">P-loop containing nucleoside triphosphate hydrolase protein</fullName>
    </recommendedName>
</protein>
<reference evidence="13 14" key="1">
    <citation type="journal article" date="2018" name="Mol. Biol. Evol.">
        <title>Broad Genomic Sampling Reveals a Smut Pathogenic Ancestry of the Fungal Clade Ustilaginomycotina.</title>
        <authorList>
            <person name="Kijpornyongpan T."/>
            <person name="Mondo S.J."/>
            <person name="Barry K."/>
            <person name="Sandor L."/>
            <person name="Lee J."/>
            <person name="Lipzen A."/>
            <person name="Pangilinan J."/>
            <person name="LaButti K."/>
            <person name="Hainaut M."/>
            <person name="Henrissat B."/>
            <person name="Grigoriev I.V."/>
            <person name="Spatafora J.W."/>
            <person name="Aime M.C."/>
        </authorList>
    </citation>
    <scope>NUCLEOTIDE SEQUENCE [LARGE SCALE GENOMIC DNA]</scope>
    <source>
        <strain evidence="13 14">MCA 4186</strain>
    </source>
</reference>
<dbReference type="Pfam" id="PF00005">
    <property type="entry name" value="ABC_tran"/>
    <property type="match status" value="2"/>
</dbReference>
<dbReference type="FunFam" id="1.20.1560.10:FF:000013">
    <property type="entry name" value="ABC transporter C family member 2"/>
    <property type="match status" value="1"/>
</dbReference>
<dbReference type="EMBL" id="KZ819286">
    <property type="protein sequence ID" value="PWO00207.1"/>
    <property type="molecule type" value="Genomic_DNA"/>
</dbReference>
<evidence type="ECO:0008006" key="15">
    <source>
        <dbReference type="Google" id="ProtNLM"/>
    </source>
</evidence>
<keyword evidence="6" id="KW-0067">ATP-binding</keyword>
<evidence type="ECO:0000313" key="14">
    <source>
        <dbReference type="Proteomes" id="UP000245946"/>
    </source>
</evidence>
<evidence type="ECO:0000256" key="9">
    <source>
        <dbReference type="SAM" id="MobiDB-lite"/>
    </source>
</evidence>
<evidence type="ECO:0000259" key="12">
    <source>
        <dbReference type="PROSITE" id="PS50929"/>
    </source>
</evidence>
<dbReference type="Pfam" id="PF00664">
    <property type="entry name" value="ABC_membrane"/>
    <property type="match status" value="2"/>
</dbReference>
<dbReference type="Proteomes" id="UP000245946">
    <property type="component" value="Unassembled WGS sequence"/>
</dbReference>
<dbReference type="InterPro" id="IPR027417">
    <property type="entry name" value="P-loop_NTPase"/>
</dbReference>
<gene>
    <name evidence="13" type="ORF">FA09DRAFT_328308</name>
</gene>
<feature type="transmembrane region" description="Helical" evidence="10">
    <location>
        <begin position="610"/>
        <end position="636"/>
    </location>
</feature>
<comment type="subcellular location">
    <subcellularLocation>
        <location evidence="1">Membrane</location>
        <topology evidence="1">Multi-pass membrane protein</topology>
    </subcellularLocation>
</comment>
<feature type="transmembrane region" description="Helical" evidence="10">
    <location>
        <begin position="12"/>
        <end position="29"/>
    </location>
</feature>
<feature type="domain" description="ABC transmembrane type-1" evidence="12">
    <location>
        <begin position="318"/>
        <end position="637"/>
    </location>
</feature>
<feature type="transmembrane region" description="Helical" evidence="10">
    <location>
        <begin position="988"/>
        <end position="1005"/>
    </location>
</feature>
<evidence type="ECO:0000256" key="8">
    <source>
        <dbReference type="ARBA" id="ARBA00023136"/>
    </source>
</evidence>
<evidence type="ECO:0000256" key="7">
    <source>
        <dbReference type="ARBA" id="ARBA00022989"/>
    </source>
</evidence>
<name>A0A316ZG39_9BASI</name>
<evidence type="ECO:0000256" key="1">
    <source>
        <dbReference type="ARBA" id="ARBA00004141"/>
    </source>
</evidence>
<keyword evidence="2" id="KW-0813">Transport</keyword>
<dbReference type="CDD" id="cd03244">
    <property type="entry name" value="ABCC_MRP_domain2"/>
    <property type="match status" value="1"/>
</dbReference>
<feature type="transmembrane region" description="Helical" evidence="10">
    <location>
        <begin position="491"/>
        <end position="513"/>
    </location>
</feature>
<dbReference type="GO" id="GO:0140359">
    <property type="term" value="F:ABC-type transporter activity"/>
    <property type="evidence" value="ECO:0007669"/>
    <property type="project" value="InterPro"/>
</dbReference>
<feature type="transmembrane region" description="Helical" evidence="10">
    <location>
        <begin position="88"/>
        <end position="111"/>
    </location>
</feature>
<dbReference type="Gene3D" id="1.20.1560.10">
    <property type="entry name" value="ABC transporter type 1, transmembrane domain"/>
    <property type="match status" value="2"/>
</dbReference>
<dbReference type="InterPro" id="IPR050173">
    <property type="entry name" value="ABC_transporter_C-like"/>
</dbReference>